<dbReference type="PROSITE" id="PS51375">
    <property type="entry name" value="PPR"/>
    <property type="match status" value="1"/>
</dbReference>
<feature type="compositionally biased region" description="Acidic residues" evidence="3">
    <location>
        <begin position="384"/>
        <end position="394"/>
    </location>
</feature>
<evidence type="ECO:0000313" key="5">
    <source>
        <dbReference type="Proteomes" id="UP000288805"/>
    </source>
</evidence>
<dbReference type="EMBL" id="QGNW01001422">
    <property type="protein sequence ID" value="RVW41925.1"/>
    <property type="molecule type" value="Genomic_DNA"/>
</dbReference>
<dbReference type="PANTHER" id="PTHR46782:SF1">
    <property type="entry name" value="OS01G0757700 PROTEIN"/>
    <property type="match status" value="1"/>
</dbReference>
<dbReference type="PANTHER" id="PTHR46782">
    <property type="entry name" value="OS01G0757700 PROTEIN"/>
    <property type="match status" value="1"/>
</dbReference>
<dbReference type="NCBIfam" id="TIGR00756">
    <property type="entry name" value="PPR"/>
    <property type="match status" value="1"/>
</dbReference>
<evidence type="ECO:0000256" key="3">
    <source>
        <dbReference type="SAM" id="MobiDB-lite"/>
    </source>
</evidence>
<dbReference type="InterPro" id="IPR002885">
    <property type="entry name" value="PPR_rpt"/>
</dbReference>
<gene>
    <name evidence="4" type="primary">EMB1417_1</name>
    <name evidence="4" type="ORF">CK203_081549</name>
</gene>
<dbReference type="InterPro" id="IPR044646">
    <property type="entry name" value="EMB1417-like"/>
</dbReference>
<dbReference type="Proteomes" id="UP000288805">
    <property type="component" value="Unassembled WGS sequence"/>
</dbReference>
<keyword evidence="1" id="KW-0677">Repeat</keyword>
<proteinExistence type="predicted"/>
<feature type="region of interest" description="Disordered" evidence="3">
    <location>
        <begin position="346"/>
        <end position="401"/>
    </location>
</feature>
<organism evidence="4 5">
    <name type="scientific">Vitis vinifera</name>
    <name type="common">Grape</name>
    <dbReference type="NCBI Taxonomy" id="29760"/>
    <lineage>
        <taxon>Eukaryota</taxon>
        <taxon>Viridiplantae</taxon>
        <taxon>Streptophyta</taxon>
        <taxon>Embryophyta</taxon>
        <taxon>Tracheophyta</taxon>
        <taxon>Spermatophyta</taxon>
        <taxon>Magnoliopsida</taxon>
        <taxon>eudicotyledons</taxon>
        <taxon>Gunneridae</taxon>
        <taxon>Pentapetalae</taxon>
        <taxon>rosids</taxon>
        <taxon>Vitales</taxon>
        <taxon>Vitaceae</taxon>
        <taxon>Viteae</taxon>
        <taxon>Vitis</taxon>
    </lineage>
</organism>
<dbReference type="Gene3D" id="1.25.40.10">
    <property type="entry name" value="Tetratricopeptide repeat domain"/>
    <property type="match status" value="1"/>
</dbReference>
<evidence type="ECO:0000313" key="4">
    <source>
        <dbReference type="EMBL" id="RVW41925.1"/>
    </source>
</evidence>
<feature type="compositionally biased region" description="Acidic residues" evidence="3">
    <location>
        <begin position="349"/>
        <end position="362"/>
    </location>
</feature>
<reference evidence="4 5" key="1">
    <citation type="journal article" date="2018" name="PLoS Genet.">
        <title>Population sequencing reveals clonal diversity and ancestral inbreeding in the grapevine cultivar Chardonnay.</title>
        <authorList>
            <person name="Roach M.J."/>
            <person name="Johnson D.L."/>
            <person name="Bohlmann J."/>
            <person name="van Vuuren H.J."/>
            <person name="Jones S.J."/>
            <person name="Pretorius I.S."/>
            <person name="Schmidt S.A."/>
            <person name="Borneman A.R."/>
        </authorList>
    </citation>
    <scope>NUCLEOTIDE SEQUENCE [LARGE SCALE GENOMIC DNA]</scope>
    <source>
        <strain evidence="5">cv. Chardonnay</strain>
        <tissue evidence="4">Leaf</tissue>
    </source>
</reference>
<accession>A0A438E2H3</accession>
<evidence type="ECO:0000256" key="1">
    <source>
        <dbReference type="ARBA" id="ARBA00022737"/>
    </source>
</evidence>
<sequence length="401" mass="46384">MLCLRYSPATITRRLDSVEIPKNPRSIVVTCLCLRLQNIFSFERESNESWDSCNTKNSSFLLFSNDFAAAKLCFTLCLEVKEVDFISFALFGTGKNSDTMKLSLWCKRTSSEISSGMENQTKNWDHLQIGKACGLYKGLSNVKEEVYGALDSFIAWELEFPLITVKKALKTLEDQKEWKRIIQVLWILGAFFPFRVSLDMISEFLIDQIVYGDLGDKVDVKQRSRENNGELFHTAECFGRGWRLDEAEELWTKLFSENLESLPRVFYDKMISIYYRRDMHEKMFEIFADMEELGIRPNTSIVKMVGDVFQKLGMLDKYEKLQKKYPPPKWEYRYIKGKRVRIRAKLTGESDDPGEAESDDPGEAVNEINDKTDMNSNEMHDEADSSVDDADEPIYEAHNSS</sequence>
<name>A0A438E2H3_VITVI</name>
<evidence type="ECO:0000256" key="2">
    <source>
        <dbReference type="PROSITE-ProRule" id="PRU00708"/>
    </source>
</evidence>
<feature type="compositionally biased region" description="Basic and acidic residues" evidence="3">
    <location>
        <begin position="368"/>
        <end position="383"/>
    </location>
</feature>
<comment type="caution">
    <text evidence="4">The sequence shown here is derived from an EMBL/GenBank/DDBJ whole genome shotgun (WGS) entry which is preliminary data.</text>
</comment>
<feature type="repeat" description="PPR" evidence="2">
    <location>
        <begin position="263"/>
        <end position="297"/>
    </location>
</feature>
<dbReference type="AlphaFoldDB" id="A0A438E2H3"/>
<protein>
    <submittedName>
        <fullName evidence="4">Pentatricopeptide repeat-containing protein</fullName>
    </submittedName>
</protein>
<dbReference type="InterPro" id="IPR011990">
    <property type="entry name" value="TPR-like_helical_dom_sf"/>
</dbReference>